<accession>A0A1S9R8L0</accession>
<reference evidence="2" key="1">
    <citation type="submission" date="2015-09" db="EMBL/GenBank/DDBJ databases">
        <authorList>
            <person name="Fill T.P."/>
            <person name="Baretta J.F."/>
            <person name="de Almeida L.G."/>
            <person name="Rocha M."/>
            <person name="de Souza D.H."/>
            <person name="Malavazi I."/>
            <person name="Cerdeira L.T."/>
            <person name="Hong H."/>
            <person name="Samborskyy M."/>
            <person name="de Vasconcelos A.T."/>
            <person name="Leadlay P."/>
            <person name="Rodrigues-Filho E."/>
        </authorList>
    </citation>
    <scope>NUCLEOTIDE SEQUENCE [LARGE SCALE GENOMIC DNA]</scope>
    <source>
        <strain evidence="2">LaBioMMi 136</strain>
    </source>
</reference>
<dbReference type="EMBL" id="LJBN01000236">
    <property type="protein sequence ID" value="OOQ81859.1"/>
    <property type="molecule type" value="Genomic_DNA"/>
</dbReference>
<protein>
    <submittedName>
        <fullName evidence="1">Uncharacterized protein</fullName>
    </submittedName>
</protein>
<gene>
    <name evidence="1" type="ORF">PEBR_41294</name>
</gene>
<comment type="caution">
    <text evidence="1">The sequence shown here is derived from an EMBL/GenBank/DDBJ whole genome shotgun (WGS) entry which is preliminary data.</text>
</comment>
<proteinExistence type="predicted"/>
<evidence type="ECO:0000313" key="2">
    <source>
        <dbReference type="Proteomes" id="UP000190744"/>
    </source>
</evidence>
<name>A0A1S9R8L0_PENBI</name>
<evidence type="ECO:0000313" key="1">
    <source>
        <dbReference type="EMBL" id="OOQ81859.1"/>
    </source>
</evidence>
<sequence length="212" mass="22984">MEQPITVWLVILFPNSAFPQNSHRLSSAFSHLRGEYVADPVFHYEIQQKELWPLHHVLGKQGALRGYCLAYKPIGSAHSEIGDAASRDGLSGVNLHTKGTEFYGNSSNLAFVGNLFTSVKNQAYTRAIKFPATGSYTKAAINRSQPFSPATVTGARRLSSKAQLSIMTLLYNADYTGQFSPHSLNRVECAAKDSPSFIAGQSDAGAINSGKS</sequence>
<dbReference type="AlphaFoldDB" id="A0A1S9R8L0"/>
<dbReference type="Proteomes" id="UP000190744">
    <property type="component" value="Unassembled WGS sequence"/>
</dbReference>
<organism evidence="1 2">
    <name type="scientific">Penicillium brasilianum</name>
    <dbReference type="NCBI Taxonomy" id="104259"/>
    <lineage>
        <taxon>Eukaryota</taxon>
        <taxon>Fungi</taxon>
        <taxon>Dikarya</taxon>
        <taxon>Ascomycota</taxon>
        <taxon>Pezizomycotina</taxon>
        <taxon>Eurotiomycetes</taxon>
        <taxon>Eurotiomycetidae</taxon>
        <taxon>Eurotiales</taxon>
        <taxon>Aspergillaceae</taxon>
        <taxon>Penicillium</taxon>
    </lineage>
</organism>